<name>A0AAN9Q5M0_CLITE</name>
<comment type="caution">
    <text evidence="1">The sequence shown here is derived from an EMBL/GenBank/DDBJ whole genome shotgun (WGS) entry which is preliminary data.</text>
</comment>
<dbReference type="AlphaFoldDB" id="A0AAN9Q5M0"/>
<evidence type="ECO:0000313" key="2">
    <source>
        <dbReference type="Proteomes" id="UP001359559"/>
    </source>
</evidence>
<protein>
    <submittedName>
        <fullName evidence="1">Uncharacterized protein</fullName>
    </submittedName>
</protein>
<keyword evidence="2" id="KW-1185">Reference proteome</keyword>
<reference evidence="1 2" key="1">
    <citation type="submission" date="2024-01" db="EMBL/GenBank/DDBJ databases">
        <title>The genomes of 5 underutilized Papilionoideae crops provide insights into root nodulation and disease resistance.</title>
        <authorList>
            <person name="Yuan L."/>
        </authorList>
    </citation>
    <scope>NUCLEOTIDE SEQUENCE [LARGE SCALE GENOMIC DNA]</scope>
    <source>
        <strain evidence="1">LY-2023</strain>
        <tissue evidence="1">Leaf</tissue>
    </source>
</reference>
<accession>A0AAN9Q5M0</accession>
<dbReference type="EMBL" id="JAYKXN010000001">
    <property type="protein sequence ID" value="KAK7319248.1"/>
    <property type="molecule type" value="Genomic_DNA"/>
</dbReference>
<dbReference type="Proteomes" id="UP001359559">
    <property type="component" value="Unassembled WGS sequence"/>
</dbReference>
<evidence type="ECO:0000313" key="1">
    <source>
        <dbReference type="EMBL" id="KAK7319248.1"/>
    </source>
</evidence>
<sequence length="115" mass="13057">MLFGSWMDSGYEPRSQSDWDLGDHSGGCVRKTKFQCETPNSSNKDRFLALPEHAQSVGADSLQFAYDNLWVVYTDDPPVALRLNLQIYLNDLSWYQRPQASKFLAPPMPVLPFLG</sequence>
<organism evidence="1 2">
    <name type="scientific">Clitoria ternatea</name>
    <name type="common">Butterfly pea</name>
    <dbReference type="NCBI Taxonomy" id="43366"/>
    <lineage>
        <taxon>Eukaryota</taxon>
        <taxon>Viridiplantae</taxon>
        <taxon>Streptophyta</taxon>
        <taxon>Embryophyta</taxon>
        <taxon>Tracheophyta</taxon>
        <taxon>Spermatophyta</taxon>
        <taxon>Magnoliopsida</taxon>
        <taxon>eudicotyledons</taxon>
        <taxon>Gunneridae</taxon>
        <taxon>Pentapetalae</taxon>
        <taxon>rosids</taxon>
        <taxon>fabids</taxon>
        <taxon>Fabales</taxon>
        <taxon>Fabaceae</taxon>
        <taxon>Papilionoideae</taxon>
        <taxon>50 kb inversion clade</taxon>
        <taxon>NPAAA clade</taxon>
        <taxon>indigoferoid/millettioid clade</taxon>
        <taxon>Phaseoleae</taxon>
        <taxon>Clitoria</taxon>
    </lineage>
</organism>
<gene>
    <name evidence="1" type="ORF">RJT34_03967</name>
</gene>
<proteinExistence type="predicted"/>